<dbReference type="HOGENOM" id="CLU_155267_0_0_6"/>
<keyword evidence="1" id="KW-0812">Transmembrane</keyword>
<evidence type="ECO:0000313" key="2">
    <source>
        <dbReference type="EMBL" id="AJA44505.1"/>
    </source>
</evidence>
<feature type="transmembrane region" description="Helical" evidence="1">
    <location>
        <begin position="41"/>
        <end position="65"/>
    </location>
</feature>
<dbReference type="InterPro" id="IPR032126">
    <property type="entry name" value="LydA_holin"/>
</dbReference>
<dbReference type="AlphaFoldDB" id="A0A0A7RYV2"/>
<evidence type="ECO:0000256" key="1">
    <source>
        <dbReference type="SAM" id="Phobius"/>
    </source>
</evidence>
<dbReference type="KEGG" id="fpp:FPB0191_00675"/>
<dbReference type="STRING" id="1267021.FPB0191_00675"/>
<dbReference type="EMBL" id="CP009056">
    <property type="protein sequence ID" value="AJA44505.1"/>
    <property type="molecule type" value="Genomic_DNA"/>
</dbReference>
<protein>
    <recommendedName>
        <fullName evidence="4">Holin</fullName>
    </recommendedName>
</protein>
<evidence type="ECO:0008006" key="4">
    <source>
        <dbReference type="Google" id="ProtNLM"/>
    </source>
</evidence>
<dbReference type="RefSeq" id="WP_039104011.1">
    <property type="nucleotide sequence ID" value="NZ_CALYQC010000067.1"/>
</dbReference>
<evidence type="ECO:0000313" key="3">
    <source>
        <dbReference type="Proteomes" id="UP000030901"/>
    </source>
</evidence>
<organism evidence="2 3">
    <name type="scientific">Frischella perrara</name>
    <dbReference type="NCBI Taxonomy" id="1267021"/>
    <lineage>
        <taxon>Bacteria</taxon>
        <taxon>Pseudomonadati</taxon>
        <taxon>Pseudomonadota</taxon>
        <taxon>Gammaproteobacteria</taxon>
        <taxon>Orbales</taxon>
        <taxon>Orbaceae</taxon>
        <taxon>Frischella</taxon>
    </lineage>
</organism>
<feature type="transmembrane region" description="Helical" evidence="1">
    <location>
        <begin position="13"/>
        <end position="34"/>
    </location>
</feature>
<keyword evidence="3" id="KW-1185">Reference proteome</keyword>
<feature type="transmembrane region" description="Helical" evidence="1">
    <location>
        <begin position="71"/>
        <end position="90"/>
    </location>
</feature>
<reference evidence="2 3" key="1">
    <citation type="journal article" date="2014" name="Appl. Environ. Microbiol.">
        <title>Gut symbionts from distinct hosts exhibit genotoxic activity via divergent colibactin biosynthetic pathways.</title>
        <authorList>
            <person name="Engel P."/>
            <person name="Vizcaino M.I."/>
            <person name="Crawford J.M."/>
        </authorList>
    </citation>
    <scope>NUCLEOTIDE SEQUENCE [LARGE SCALE GENOMIC DNA]</scope>
    <source>
        <strain evidence="2 3">PEB0191</strain>
    </source>
</reference>
<accession>A0A0A7RYV2</accession>
<gene>
    <name evidence="2" type="ORF">FPB0191_00675</name>
</gene>
<keyword evidence="1" id="KW-1133">Transmembrane helix</keyword>
<proteinExistence type="predicted"/>
<sequence length="103" mass="11449">MPIKDPDNINWTVVVYLFSISMLGSLASYFYNLLKGSKFQLWSLAAQVFISIFSGALVIFIASYLSWAFEFAGGIAGLAGWSGATFIKALEDRLIKKIRDKND</sequence>
<dbReference type="Proteomes" id="UP000030901">
    <property type="component" value="Chromosome"/>
</dbReference>
<name>A0A0A7RYV2_FRIPE</name>
<keyword evidence="1" id="KW-0472">Membrane</keyword>
<dbReference type="Pfam" id="PF16083">
    <property type="entry name" value="Phage_holin_3_3"/>
    <property type="match status" value="1"/>
</dbReference>